<name>A0A542UH60_9ACTN</name>
<feature type="transmembrane region" description="Helical" evidence="1">
    <location>
        <begin position="43"/>
        <end position="61"/>
    </location>
</feature>
<feature type="transmembrane region" description="Helical" evidence="1">
    <location>
        <begin position="82"/>
        <end position="102"/>
    </location>
</feature>
<evidence type="ECO:0008006" key="4">
    <source>
        <dbReference type="Google" id="ProtNLM"/>
    </source>
</evidence>
<feature type="transmembrane region" description="Helical" evidence="1">
    <location>
        <begin position="108"/>
        <end position="129"/>
    </location>
</feature>
<protein>
    <recommendedName>
        <fullName evidence="4">PAP2 superfamily protein</fullName>
    </recommendedName>
</protein>
<gene>
    <name evidence="2" type="ORF">FB563_3435</name>
</gene>
<accession>A0A542UH60</accession>
<evidence type="ECO:0000313" key="2">
    <source>
        <dbReference type="EMBL" id="TQK98409.1"/>
    </source>
</evidence>
<dbReference type="InterPro" id="IPR036938">
    <property type="entry name" value="PAP2/HPO_sf"/>
</dbReference>
<organism evidence="2 3">
    <name type="scientific">Streptomyces puniciscabiei</name>
    <dbReference type="NCBI Taxonomy" id="164348"/>
    <lineage>
        <taxon>Bacteria</taxon>
        <taxon>Bacillati</taxon>
        <taxon>Actinomycetota</taxon>
        <taxon>Actinomycetes</taxon>
        <taxon>Kitasatosporales</taxon>
        <taxon>Streptomycetaceae</taxon>
        <taxon>Streptomyces</taxon>
    </lineage>
</organism>
<evidence type="ECO:0000256" key="1">
    <source>
        <dbReference type="SAM" id="Phobius"/>
    </source>
</evidence>
<dbReference type="Proteomes" id="UP000318103">
    <property type="component" value="Unassembled WGS sequence"/>
</dbReference>
<dbReference type="SUPFAM" id="SSF48317">
    <property type="entry name" value="Acid phosphatase/Vanadium-dependent haloperoxidase"/>
    <property type="match status" value="1"/>
</dbReference>
<feature type="transmembrane region" description="Helical" evidence="1">
    <location>
        <begin position="141"/>
        <end position="163"/>
    </location>
</feature>
<dbReference type="AlphaFoldDB" id="A0A542UH60"/>
<feature type="transmembrane region" description="Helical" evidence="1">
    <location>
        <begin position="175"/>
        <end position="196"/>
    </location>
</feature>
<keyword evidence="1" id="KW-0472">Membrane</keyword>
<dbReference type="RefSeq" id="WP_055704488.1">
    <property type="nucleotide sequence ID" value="NZ_JBPJFI010000001.1"/>
</dbReference>
<comment type="caution">
    <text evidence="2">The sequence shown here is derived from an EMBL/GenBank/DDBJ whole genome shotgun (WGS) entry which is preliminary data.</text>
</comment>
<keyword evidence="1" id="KW-1133">Transmembrane helix</keyword>
<keyword evidence="1" id="KW-0812">Transmembrane</keyword>
<sequence length="197" mass="21092">MTLTLARQKSSLARAITDGLEPKNWIIGVAVLIGWHAGRLPGIGWGLFAAAFCAVVPIVFIKFGQRRGYWGDRHVRRRQDRLILIPGIMASVITGMILMGLLGAPREMIALVTAMLATLIAILVITTAWKISVHTAVSSGAIVMLAMAYGAWPLLLYPLVAIVGWSRVELKDHTLLQVCAGTVLGAAVAGISFAGLR</sequence>
<dbReference type="EMBL" id="VFNX01000001">
    <property type="protein sequence ID" value="TQK98409.1"/>
    <property type="molecule type" value="Genomic_DNA"/>
</dbReference>
<evidence type="ECO:0000313" key="3">
    <source>
        <dbReference type="Proteomes" id="UP000318103"/>
    </source>
</evidence>
<keyword evidence="3" id="KW-1185">Reference proteome</keyword>
<proteinExistence type="predicted"/>
<dbReference type="OrthoDB" id="4935320at2"/>
<reference evidence="2 3" key="1">
    <citation type="submission" date="2019-06" db="EMBL/GenBank/DDBJ databases">
        <title>Sequencing the genomes of 1000 actinobacteria strains.</title>
        <authorList>
            <person name="Klenk H.-P."/>
        </authorList>
    </citation>
    <scope>NUCLEOTIDE SEQUENCE [LARGE SCALE GENOMIC DNA]</scope>
    <source>
        <strain evidence="2 3">DSM 41929</strain>
    </source>
</reference>